<proteinExistence type="predicted"/>
<dbReference type="InterPro" id="IPR008274">
    <property type="entry name" value="AldOxase/xan_DH_MoCoBD1"/>
</dbReference>
<dbReference type="InterPro" id="IPR052516">
    <property type="entry name" value="N-heterocyclic_Hydroxylase"/>
</dbReference>
<protein>
    <recommendedName>
        <fullName evidence="2">Aldehyde oxidase/xanthine dehydrogenase a/b hammerhead domain-containing protein</fullName>
    </recommendedName>
</protein>
<dbReference type="PROSITE" id="PS51318">
    <property type="entry name" value="TAT"/>
    <property type="match status" value="1"/>
</dbReference>
<dbReference type="Gene3D" id="3.90.1170.50">
    <property type="entry name" value="Aldehyde oxidase/xanthine dehydrogenase, a/b hammerhead"/>
    <property type="match status" value="1"/>
</dbReference>
<feature type="domain" description="Aldehyde oxidase/xanthine dehydrogenase a/b hammerhead" evidence="2">
    <location>
        <begin position="232"/>
        <end position="312"/>
    </location>
</feature>
<dbReference type="PANTHER" id="PTHR47495">
    <property type="entry name" value="ALDEHYDE DEHYDROGENASE"/>
    <property type="match status" value="1"/>
</dbReference>
<keyword evidence="1" id="KW-1133">Transmembrane helix</keyword>
<dbReference type="SMART" id="SM01008">
    <property type="entry name" value="Ald_Xan_dh_C"/>
    <property type="match status" value="1"/>
</dbReference>
<evidence type="ECO:0000256" key="1">
    <source>
        <dbReference type="SAM" id="Phobius"/>
    </source>
</evidence>
<gene>
    <name evidence="3" type="ORF">ALQ04_05459</name>
</gene>
<evidence type="ECO:0000313" key="4">
    <source>
        <dbReference type="Proteomes" id="UP000277236"/>
    </source>
</evidence>
<dbReference type="Pfam" id="PF02738">
    <property type="entry name" value="MoCoBD_1"/>
    <property type="match status" value="1"/>
</dbReference>
<organism evidence="3 4">
    <name type="scientific">Pseudomonas cichorii</name>
    <dbReference type="NCBI Taxonomy" id="36746"/>
    <lineage>
        <taxon>Bacteria</taxon>
        <taxon>Pseudomonadati</taxon>
        <taxon>Pseudomonadota</taxon>
        <taxon>Gammaproteobacteria</taxon>
        <taxon>Pseudomonadales</taxon>
        <taxon>Pseudomonadaceae</taxon>
        <taxon>Pseudomonas</taxon>
    </lineage>
</organism>
<feature type="transmembrane region" description="Helical" evidence="1">
    <location>
        <begin position="29"/>
        <end position="49"/>
    </location>
</feature>
<dbReference type="Pfam" id="PF20256">
    <property type="entry name" value="MoCoBD_2"/>
    <property type="match status" value="2"/>
</dbReference>
<accession>A0A3M4M375</accession>
<sequence>MIMTKLADSPDSSEAFPTGEAINISRRRFLIASAGTMAGALVLGFGLPLGQARAQARVATEVPGTRVPAFLEIRPDNTIRLQSPFVEGGQGIFTAMAQIVGEELDADPATFIVENASPGSEYVVLSNGMRITGGSMSVRMSYPTMRRLGALTRAMLLQAGAERLGVPVSELTTQPGQVVHAASGRTLSYGELASRAMDLPVPDPDSVKLKDPSQFRWIGKPVKRLDGYEKSTGKTIYTIDCRVDDMLHAAVQHAPRLGLTVGAIRNEEQIKAMKGVHSVHRLPGAVAVVAERWWNAKRAVEAVQVDWKEPGPDSELRYMPADFSTAAFSERLANEPGAGQDDEVVGETAKALDSAHTVVSATYYSQFVHHAQLEPPSALARFNQDGTLDLWVPNQAPDLFLADVAKRTGLEPAKINIHSPVLGGFFGRHFLYNTACPYPQALQLAKEVGRPVKLIWSREEEFLRDVLRPMAVVRFRAGLDAKGMPVALEAVSATEGPTEGISNKQGEKLDPTALEGLAGKVYGIPNRRIAQLYVKSPVMLGYWRSVGNSMNDFLYETFLDELADKGGQDPYELRMHLLQGNERLTNLLRAVGELSGGWKRGPFTAEDGTRRARGVAMASPFGTETAVIAEVSIKNGQVKVHDIWQAIDPGSIVNPAIIEAQVNGAVALGLSQVLLEEAVYEKGIPAARNYDMYPILPPDRMARVHVKIIESGAKMGGIGEPPLPAVPPAVANAVARLTGERIRSMPLSRYTFKDQQA</sequence>
<dbReference type="AlphaFoldDB" id="A0A3M4M375"/>
<dbReference type="PANTHER" id="PTHR47495:SF1">
    <property type="entry name" value="BLL3820 PROTEIN"/>
    <property type="match status" value="1"/>
</dbReference>
<dbReference type="InterPro" id="IPR012368">
    <property type="entry name" value="OxRdtase_Mopterin-bd_su_IorB"/>
</dbReference>
<dbReference type="InterPro" id="IPR037165">
    <property type="entry name" value="AldOxase/xan_DH_Mopterin-bd_sf"/>
</dbReference>
<name>A0A3M4M375_PSECI</name>
<dbReference type="SUPFAM" id="SSF56003">
    <property type="entry name" value="Molybdenum cofactor-binding domain"/>
    <property type="match status" value="2"/>
</dbReference>
<dbReference type="EMBL" id="RBRE01000035">
    <property type="protein sequence ID" value="RMQ47651.1"/>
    <property type="molecule type" value="Genomic_DNA"/>
</dbReference>
<dbReference type="PIRSF" id="PIRSF036389">
    <property type="entry name" value="IOR_B"/>
    <property type="match status" value="1"/>
</dbReference>
<evidence type="ECO:0000259" key="2">
    <source>
        <dbReference type="SMART" id="SM01008"/>
    </source>
</evidence>
<dbReference type="Proteomes" id="UP000277236">
    <property type="component" value="Unassembled WGS sequence"/>
</dbReference>
<dbReference type="GO" id="GO:0016491">
    <property type="term" value="F:oxidoreductase activity"/>
    <property type="evidence" value="ECO:0007669"/>
    <property type="project" value="InterPro"/>
</dbReference>
<dbReference type="InterPro" id="IPR046867">
    <property type="entry name" value="AldOxase/xan_DH_MoCoBD2"/>
</dbReference>
<evidence type="ECO:0000313" key="3">
    <source>
        <dbReference type="EMBL" id="RMQ47651.1"/>
    </source>
</evidence>
<dbReference type="Gene3D" id="3.30.365.10">
    <property type="entry name" value="Aldehyde oxidase/xanthine dehydrogenase, molybdopterin binding domain"/>
    <property type="match status" value="4"/>
</dbReference>
<keyword evidence="1" id="KW-0812">Transmembrane</keyword>
<dbReference type="InterPro" id="IPR006311">
    <property type="entry name" value="TAT_signal"/>
</dbReference>
<comment type="caution">
    <text evidence="3">The sequence shown here is derived from an EMBL/GenBank/DDBJ whole genome shotgun (WGS) entry which is preliminary data.</text>
</comment>
<keyword evidence="1" id="KW-0472">Membrane</keyword>
<reference evidence="3 4" key="1">
    <citation type="submission" date="2018-08" db="EMBL/GenBank/DDBJ databases">
        <title>Recombination of ecologically and evolutionarily significant loci maintains genetic cohesion in the Pseudomonas syringae species complex.</title>
        <authorList>
            <person name="Dillon M."/>
            <person name="Thakur S."/>
            <person name="Almeida R.N.D."/>
            <person name="Weir B.S."/>
            <person name="Guttman D.S."/>
        </authorList>
    </citation>
    <scope>NUCLEOTIDE SEQUENCE [LARGE SCALE GENOMIC DNA]</scope>
    <source>
        <strain evidence="3 4">ICMP 3353</strain>
    </source>
</reference>
<dbReference type="InterPro" id="IPR000674">
    <property type="entry name" value="Ald_Oxase/Xan_DH_a/b"/>
</dbReference>